<dbReference type="OMA" id="WRVIHLK"/>
<gene>
    <name evidence="2" type="ORF">CTHT_0065390</name>
</gene>
<feature type="compositionally biased region" description="Basic and acidic residues" evidence="1">
    <location>
        <begin position="284"/>
        <end position="299"/>
    </location>
</feature>
<dbReference type="EMBL" id="GL988047">
    <property type="protein sequence ID" value="EGS17221.1"/>
    <property type="molecule type" value="Genomic_DNA"/>
</dbReference>
<feature type="compositionally biased region" description="Pro residues" evidence="1">
    <location>
        <begin position="58"/>
        <end position="70"/>
    </location>
</feature>
<keyword evidence="3" id="KW-1185">Reference proteome</keyword>
<dbReference type="AlphaFoldDB" id="G0SG82"/>
<reference evidence="2 3" key="1">
    <citation type="journal article" date="2011" name="Cell">
        <title>Insight into structure and assembly of the nuclear pore complex by utilizing the genome of a eukaryotic thermophile.</title>
        <authorList>
            <person name="Amlacher S."/>
            <person name="Sarges P."/>
            <person name="Flemming D."/>
            <person name="van Noort V."/>
            <person name="Kunze R."/>
            <person name="Devos D.P."/>
            <person name="Arumugam M."/>
            <person name="Bork P."/>
            <person name="Hurt E."/>
        </authorList>
    </citation>
    <scope>NUCLEOTIDE SEQUENCE [LARGE SCALE GENOMIC DNA]</scope>
    <source>
        <strain evidence="3">DSM 1495 / CBS 144.50 / IMI 039719</strain>
    </source>
</reference>
<feature type="compositionally biased region" description="Basic and acidic residues" evidence="1">
    <location>
        <begin position="316"/>
        <end position="328"/>
    </location>
</feature>
<dbReference type="Pfam" id="PF09428">
    <property type="entry name" value="DUF2011"/>
    <property type="match status" value="1"/>
</dbReference>
<organism evidence="3">
    <name type="scientific">Chaetomium thermophilum (strain DSM 1495 / CBS 144.50 / IMI 039719)</name>
    <name type="common">Thermochaetoides thermophila</name>
    <dbReference type="NCBI Taxonomy" id="759272"/>
    <lineage>
        <taxon>Eukaryota</taxon>
        <taxon>Fungi</taxon>
        <taxon>Dikarya</taxon>
        <taxon>Ascomycota</taxon>
        <taxon>Pezizomycotina</taxon>
        <taxon>Sordariomycetes</taxon>
        <taxon>Sordariomycetidae</taxon>
        <taxon>Sordariales</taxon>
        <taxon>Chaetomiaceae</taxon>
        <taxon>Thermochaetoides</taxon>
    </lineage>
</organism>
<dbReference type="InterPro" id="IPR018555">
    <property type="entry name" value="C630.06c-like"/>
</dbReference>
<evidence type="ECO:0000256" key="1">
    <source>
        <dbReference type="SAM" id="MobiDB-lite"/>
    </source>
</evidence>
<dbReference type="HOGENOM" id="CLU_051875_1_0_1"/>
<dbReference type="RefSeq" id="XP_006696839.1">
    <property type="nucleotide sequence ID" value="XM_006696776.1"/>
</dbReference>
<feature type="compositionally biased region" description="Acidic residues" evidence="1">
    <location>
        <begin position="90"/>
        <end position="111"/>
    </location>
</feature>
<name>G0SG82_CHATD</name>
<protein>
    <submittedName>
        <fullName evidence="2">Uncharacterized protein</fullName>
    </submittedName>
</protein>
<feature type="compositionally biased region" description="Gly residues" evidence="1">
    <location>
        <begin position="335"/>
        <end position="353"/>
    </location>
</feature>
<feature type="compositionally biased region" description="Basic residues" evidence="1">
    <location>
        <begin position="261"/>
        <end position="283"/>
    </location>
</feature>
<feature type="compositionally biased region" description="Low complexity" evidence="1">
    <location>
        <begin position="112"/>
        <end position="125"/>
    </location>
</feature>
<dbReference type="GeneID" id="18260577"/>
<accession>G0SG82</accession>
<dbReference type="eggNOG" id="ENOG502SH2S">
    <property type="taxonomic scope" value="Eukaryota"/>
</dbReference>
<dbReference type="OrthoDB" id="5425061at2759"/>
<proteinExistence type="predicted"/>
<feature type="region of interest" description="Disordered" evidence="1">
    <location>
        <begin position="51"/>
        <end position="179"/>
    </location>
</feature>
<dbReference type="KEGG" id="cthr:CTHT_0065390"/>
<feature type="compositionally biased region" description="Basic residues" evidence="1">
    <location>
        <begin position="300"/>
        <end position="315"/>
    </location>
</feature>
<sequence>MEDLDMLFELPNAKRVRREELYDSDRPSSPEVDGLEAELLRAQLNARLSGVLSFRVPTPSPPPPPPPPAPTANETQHSKRQQQQQQQQQQEEEEEEEEEGEEGEDNDDDDASSSSSFPSSPLDSNPQPPPQPPQRRDSSLEIFSFRLFSSAPPQKVVLPADDDPAAGYTGPPIKPRPLSYYIRGELTPEQKAQIQHAAVSGRDVLTAARQRAWGLELPWRVTTIRVAVGGTPGKAGTTSTSRGAAQTIAAVEEGEGDGQEKKKKKKCRPGKKTRIALRKRDQKRRVEEAKKLSKEEYLREKKKRLNREKKLKRRAKEKEKKRLQREKAQQQGEGTINGGSVNGGSVKDGGGSDMGSSSGEE</sequence>
<evidence type="ECO:0000313" key="3">
    <source>
        <dbReference type="Proteomes" id="UP000008066"/>
    </source>
</evidence>
<feature type="region of interest" description="Disordered" evidence="1">
    <location>
        <begin position="251"/>
        <end position="361"/>
    </location>
</feature>
<dbReference type="Proteomes" id="UP000008066">
    <property type="component" value="Unassembled WGS sequence"/>
</dbReference>
<evidence type="ECO:0000313" key="2">
    <source>
        <dbReference type="EMBL" id="EGS17221.1"/>
    </source>
</evidence>